<evidence type="ECO:0000259" key="5">
    <source>
        <dbReference type="Pfam" id="PF13407"/>
    </source>
</evidence>
<dbReference type="KEGG" id="rpm:RSPPHO_02824"/>
<dbReference type="InterPro" id="IPR025997">
    <property type="entry name" value="SBP_2_dom"/>
</dbReference>
<dbReference type="GO" id="GO:0030313">
    <property type="term" value="C:cell envelope"/>
    <property type="evidence" value="ECO:0007669"/>
    <property type="project" value="UniProtKB-SubCell"/>
</dbReference>
<dbReference type="EMBL" id="HE663493">
    <property type="protein sequence ID" value="CCG09450.1"/>
    <property type="molecule type" value="Genomic_DNA"/>
</dbReference>
<keyword evidence="3 4" id="KW-0732">Signal</keyword>
<comment type="similarity">
    <text evidence="2">Belongs to the bacterial solute-binding protein 2 family.</text>
</comment>
<comment type="subcellular location">
    <subcellularLocation>
        <location evidence="1">Cell envelope</location>
    </subcellularLocation>
</comment>
<dbReference type="GO" id="GO:0030246">
    <property type="term" value="F:carbohydrate binding"/>
    <property type="evidence" value="ECO:0007669"/>
    <property type="project" value="UniProtKB-ARBA"/>
</dbReference>
<feature type="domain" description="Periplasmic binding protein" evidence="5">
    <location>
        <begin position="35"/>
        <end position="293"/>
    </location>
</feature>
<accession>H6SPC5</accession>
<feature type="signal peptide" evidence="4">
    <location>
        <begin position="1"/>
        <end position="24"/>
    </location>
</feature>
<gene>
    <name evidence="6" type="ORF">RSPPHO_02824</name>
</gene>
<dbReference type="RefSeq" id="WP_014416080.1">
    <property type="nucleotide sequence ID" value="NC_017059.1"/>
</dbReference>
<organism evidence="6 7">
    <name type="scientific">Pararhodospirillum photometricum DSM 122</name>
    <dbReference type="NCBI Taxonomy" id="1150469"/>
    <lineage>
        <taxon>Bacteria</taxon>
        <taxon>Pseudomonadati</taxon>
        <taxon>Pseudomonadota</taxon>
        <taxon>Alphaproteobacteria</taxon>
        <taxon>Rhodospirillales</taxon>
        <taxon>Rhodospirillaceae</taxon>
        <taxon>Pararhodospirillum</taxon>
    </lineage>
</organism>
<feature type="chain" id="PRO_5003606695" evidence="4">
    <location>
        <begin position="25"/>
        <end position="322"/>
    </location>
</feature>
<dbReference type="InterPro" id="IPR028082">
    <property type="entry name" value="Peripla_BP_I"/>
</dbReference>
<dbReference type="HOGENOM" id="CLU_037628_3_2_5"/>
<evidence type="ECO:0000313" key="7">
    <source>
        <dbReference type="Proteomes" id="UP000033220"/>
    </source>
</evidence>
<protein>
    <submittedName>
        <fullName evidence="6">Putative sugar uptake ABC transporter periplasmic solute-binding protein</fullName>
    </submittedName>
</protein>
<dbReference type="CDD" id="cd06308">
    <property type="entry name" value="PBP1_sensor_kinase-like"/>
    <property type="match status" value="1"/>
</dbReference>
<name>H6SPC5_PARPM</name>
<evidence type="ECO:0000256" key="2">
    <source>
        <dbReference type="ARBA" id="ARBA00007639"/>
    </source>
</evidence>
<proteinExistence type="inferred from homology"/>
<dbReference type="PANTHER" id="PTHR46847:SF3">
    <property type="entry name" value="GALACTOFURANOSE-BINDING PROTEIN YTFQ"/>
    <property type="match status" value="1"/>
</dbReference>
<evidence type="ECO:0000313" key="6">
    <source>
        <dbReference type="EMBL" id="CCG09450.1"/>
    </source>
</evidence>
<dbReference type="STRING" id="1150469.RSPPHO_02824"/>
<dbReference type="OrthoDB" id="3837830at2"/>
<dbReference type="PATRIC" id="fig|1150469.3.peg.3193"/>
<evidence type="ECO:0000256" key="1">
    <source>
        <dbReference type="ARBA" id="ARBA00004196"/>
    </source>
</evidence>
<dbReference type="Proteomes" id="UP000033220">
    <property type="component" value="Chromosome DSM 122"/>
</dbReference>
<evidence type="ECO:0000256" key="4">
    <source>
        <dbReference type="SAM" id="SignalP"/>
    </source>
</evidence>
<keyword evidence="7" id="KW-1185">Reference proteome</keyword>
<sequence length="322" mass="34601">MAGMGRTAGLVLLALGLLPGSGAAQEPPATKGPVIGFSQATTLEPWRILFNEELRAEAAKHPEVTVLIADANDSVDKQVADMEGFIQRKVNAILITPKESAQLTPVVIKAADAGIPVFVLDRNVETDRITQFIGGDNRAIGAAAGTYAVKLLGGPGKAQGTVFEVWGGMKTKPSRDRHDGFYDVVSREPGIRFAGTPVDCDWKQHLAYEAMVQVLEKEPKIDLVYAHNDPMAYGAYLAARDEGRAQGIAFLGIDGIPSEGVRWVRDGVLSATFLYKTPGDEGLRQALRHLAGQPIEKTITLPTQVIDKAKAEEILAGRRDLP</sequence>
<dbReference type="AlphaFoldDB" id="H6SPC5"/>
<dbReference type="eggNOG" id="COG1879">
    <property type="taxonomic scope" value="Bacteria"/>
</dbReference>
<dbReference type="Pfam" id="PF13407">
    <property type="entry name" value="Peripla_BP_4"/>
    <property type="match status" value="1"/>
</dbReference>
<dbReference type="Gene3D" id="3.40.50.2300">
    <property type="match status" value="2"/>
</dbReference>
<dbReference type="SUPFAM" id="SSF53822">
    <property type="entry name" value="Periplasmic binding protein-like I"/>
    <property type="match status" value="1"/>
</dbReference>
<reference evidence="6 7" key="1">
    <citation type="submission" date="2012-02" db="EMBL/GenBank/DDBJ databases">
        <title>Shotgun genome sequence of Phaeospirillum photometricum DSM 122.</title>
        <authorList>
            <person name="Duquesne K."/>
            <person name="Sturgis J."/>
        </authorList>
    </citation>
    <scope>NUCLEOTIDE SEQUENCE [LARGE SCALE GENOMIC DNA]</scope>
    <source>
        <strain evidence="7">DSM122</strain>
    </source>
</reference>
<evidence type="ECO:0000256" key="3">
    <source>
        <dbReference type="ARBA" id="ARBA00022729"/>
    </source>
</evidence>
<dbReference type="PANTHER" id="PTHR46847">
    <property type="entry name" value="D-ALLOSE-BINDING PERIPLASMIC PROTEIN-RELATED"/>
    <property type="match status" value="1"/>
</dbReference>